<dbReference type="GO" id="GO:0016787">
    <property type="term" value="F:hydrolase activity"/>
    <property type="evidence" value="ECO:0007669"/>
    <property type="project" value="InterPro"/>
</dbReference>
<accession>A0A917M9Z1</accession>
<dbReference type="InterPro" id="IPR014001">
    <property type="entry name" value="Helicase_ATP-bd"/>
</dbReference>
<dbReference type="PROSITE" id="PS51192">
    <property type="entry name" value="HELICASE_ATP_BIND_1"/>
    <property type="match status" value="1"/>
</dbReference>
<evidence type="ECO:0000313" key="4">
    <source>
        <dbReference type="Proteomes" id="UP000633278"/>
    </source>
</evidence>
<dbReference type="Pfam" id="PF00271">
    <property type="entry name" value="Helicase_C"/>
    <property type="match status" value="1"/>
</dbReference>
<dbReference type="SUPFAM" id="SSF52540">
    <property type="entry name" value="P-loop containing nucleoside triphosphate hydrolases"/>
    <property type="match status" value="2"/>
</dbReference>
<keyword evidence="1" id="KW-0175">Coiled coil</keyword>
<gene>
    <name evidence="3" type="ORF">GCM10011416_00980</name>
</gene>
<dbReference type="InterPro" id="IPR050742">
    <property type="entry name" value="Helicase_Restrict-Modif_Enz"/>
</dbReference>
<reference evidence="3" key="2">
    <citation type="submission" date="2020-09" db="EMBL/GenBank/DDBJ databases">
        <authorList>
            <person name="Sun Q."/>
            <person name="Zhou Y."/>
        </authorList>
    </citation>
    <scope>NUCLEOTIDE SEQUENCE</scope>
    <source>
        <strain evidence="3">CGMCC 1.15763</strain>
    </source>
</reference>
<dbReference type="RefSeq" id="WP_188597311.1">
    <property type="nucleotide sequence ID" value="NZ_BMJW01000001.1"/>
</dbReference>
<dbReference type="CDD" id="cd18032">
    <property type="entry name" value="DEXHc_RE_I_III_res"/>
    <property type="match status" value="1"/>
</dbReference>
<dbReference type="GO" id="GO:0005829">
    <property type="term" value="C:cytosol"/>
    <property type="evidence" value="ECO:0007669"/>
    <property type="project" value="TreeGrafter"/>
</dbReference>
<dbReference type="GO" id="GO:0004519">
    <property type="term" value="F:endonuclease activity"/>
    <property type="evidence" value="ECO:0007669"/>
    <property type="project" value="UniProtKB-KW"/>
</dbReference>
<comment type="caution">
    <text evidence="3">The sequence shown here is derived from an EMBL/GenBank/DDBJ whole genome shotgun (WGS) entry which is preliminary data.</text>
</comment>
<dbReference type="Proteomes" id="UP000633278">
    <property type="component" value="Unassembled WGS sequence"/>
</dbReference>
<feature type="domain" description="Helicase ATP-binding" evidence="2">
    <location>
        <begin position="384"/>
        <end position="543"/>
    </location>
</feature>
<sequence length="1148" mass="132433">MSNFHFLHKEWPAIYKEAQEAEKLTLTSPKAAAMIARSALEKTVQWLYQNDEELEWPYDTKLASLIHEQCFREIIKPSMFREVNLIRLNGNAAAHGKSISHDQSIASIKNLFRFLSFLSIYYSEEEVMIPCFNMELIPDGNEQKESLKALQELERQLDERREKENEERLKLEAQAAEIALLKKQLETQQKATTQRRVAREKVKDPNKTIPILIPESVTRKLYIDVLLKDAGWEHLSEGRDLEYEVTGMPKSTNPSGIGYVDYVLWGKDGKPLAAVEAKKTMADAREGRHQAELYADCLAQMHGQRPVIFYTNGFETFIWDDAIYTDREISGFYSQDELQLLIDRRSTRKDLRKFKVNTEIAGRDYQIEAINRVAENLTITDKKGKLRGAKRESLLVMATGSGKTRTAAAIVDMLTKCNWAKRVLFLADRNSLVTQAKNAFKEHLEHLSGIDLTKEKEDGNTRLVFSTYPTIINKIDKVKTNDNRFYGVGHFDLIIIDEAHRSVYQKYKAIFEYFDAMLIGLTATPKKEIDHNTYGLFGIEDDNPTFAYELNDAVKQGYLVPPKSISVPLKFQREGIKYKDLSASEKQEYEEKFGDPTNEENPDEIGSAALNKWLFNTDTVDKVLEHLMNDGIKVDGGDKLGKTIIFAKNHKHAVFIEERFNLNYPEYGGKFLRVIDNYETKAQSLLEKFTDHFVEQDPQIAVSVDMMDTGVDAPRVVNLVFFKMVKSSSKFWQMIGRGTRLCPNLFGPDEDKKEFLIFDYCQNFEFFDEFPDGASSNNSKPLMQQIFEAKLQITQLIVNLPSKNEEEVEVRDLYLTELHKIVQNLDKKRFMVRKELRYVKEFSNKSKWNNLSKSDVLEINTHLSHLQTPIKGDDELARRFDMLVLVYQIVLLTGSGNPVKYRDRIYRTAMALEKKDAIPEVATQIPFLKKLQTDHYWEKINIKKLEDVRLALRELIKYLEIEKQAPVYTHFEDFIDYDNIVVREPVKSYVSLQSYKDRVESYIRKNKNHLTIHKLSNNIAITKQELDSLEKILFTESVAGTKEEFYKEYGQRPLGSFIRSITGLEKPALNEAFAEFLQVGNLRADQMTFVKTIISYLSKNGTIDKSMLYEPPFTDLNDQGISGVFENDADLIKVVRIIDIINQNADVG</sequence>
<keyword evidence="3" id="KW-0540">Nuclease</keyword>
<dbReference type="InterPro" id="IPR001650">
    <property type="entry name" value="Helicase_C-like"/>
</dbReference>
<dbReference type="CDD" id="cd18799">
    <property type="entry name" value="SF2_C_EcoAI-like"/>
    <property type="match status" value="1"/>
</dbReference>
<evidence type="ECO:0000313" key="3">
    <source>
        <dbReference type="EMBL" id="GGG88529.1"/>
    </source>
</evidence>
<keyword evidence="3" id="KW-0255">Endonuclease</keyword>
<dbReference type="Pfam" id="PF13643">
    <property type="entry name" value="DUF4145"/>
    <property type="match status" value="1"/>
</dbReference>
<keyword evidence="3" id="KW-0378">Hydrolase</keyword>
<dbReference type="GO" id="GO:0006304">
    <property type="term" value="P:DNA modification"/>
    <property type="evidence" value="ECO:0007669"/>
    <property type="project" value="InterPro"/>
</dbReference>
<dbReference type="Pfam" id="PF08463">
    <property type="entry name" value="EcoEI_R_C"/>
    <property type="match status" value="1"/>
</dbReference>
<dbReference type="PANTHER" id="PTHR47396">
    <property type="entry name" value="TYPE I RESTRICTION ENZYME ECOKI R PROTEIN"/>
    <property type="match status" value="1"/>
</dbReference>
<keyword evidence="4" id="KW-1185">Reference proteome</keyword>
<dbReference type="Gene3D" id="3.40.50.300">
    <property type="entry name" value="P-loop containing nucleotide triphosphate hydrolases"/>
    <property type="match status" value="2"/>
</dbReference>
<reference evidence="3" key="1">
    <citation type="journal article" date="2014" name="Int. J. Syst. Evol. Microbiol.">
        <title>Complete genome sequence of Corynebacterium casei LMG S-19264T (=DSM 44701T), isolated from a smear-ripened cheese.</title>
        <authorList>
            <consortium name="US DOE Joint Genome Institute (JGI-PGF)"/>
            <person name="Walter F."/>
            <person name="Albersmeier A."/>
            <person name="Kalinowski J."/>
            <person name="Ruckert C."/>
        </authorList>
    </citation>
    <scope>NUCLEOTIDE SEQUENCE</scope>
    <source>
        <strain evidence="3">CGMCC 1.15763</strain>
    </source>
</reference>
<dbReference type="Pfam" id="PF04851">
    <property type="entry name" value="ResIII"/>
    <property type="match status" value="1"/>
</dbReference>
<dbReference type="EMBL" id="BMJW01000001">
    <property type="protein sequence ID" value="GGG88529.1"/>
    <property type="molecule type" value="Genomic_DNA"/>
</dbReference>
<dbReference type="Gene3D" id="3.90.1570.30">
    <property type="match status" value="1"/>
</dbReference>
<name>A0A917M9Z1_9FLAO</name>
<dbReference type="GO" id="GO:0005524">
    <property type="term" value="F:ATP binding"/>
    <property type="evidence" value="ECO:0007669"/>
    <property type="project" value="InterPro"/>
</dbReference>
<dbReference type="GO" id="GO:0003677">
    <property type="term" value="F:DNA binding"/>
    <property type="evidence" value="ECO:0007669"/>
    <property type="project" value="InterPro"/>
</dbReference>
<evidence type="ECO:0000256" key="1">
    <source>
        <dbReference type="SAM" id="Coils"/>
    </source>
</evidence>
<dbReference type="AlphaFoldDB" id="A0A917M9Z1"/>
<dbReference type="InterPro" id="IPR027417">
    <property type="entry name" value="P-loop_NTPase"/>
</dbReference>
<feature type="coiled-coil region" evidence="1">
    <location>
        <begin position="143"/>
        <end position="191"/>
    </location>
</feature>
<dbReference type="SMART" id="SM00487">
    <property type="entry name" value="DEXDc"/>
    <property type="match status" value="1"/>
</dbReference>
<dbReference type="InterPro" id="IPR006935">
    <property type="entry name" value="Helicase/UvrB_N"/>
</dbReference>
<organism evidence="3 4">
    <name type="scientific">Polaribacter pacificus</name>
    <dbReference type="NCBI Taxonomy" id="1775173"/>
    <lineage>
        <taxon>Bacteria</taxon>
        <taxon>Pseudomonadati</taxon>
        <taxon>Bacteroidota</taxon>
        <taxon>Flavobacteriia</taxon>
        <taxon>Flavobacteriales</taxon>
        <taxon>Flavobacteriaceae</taxon>
    </lineage>
</organism>
<protein>
    <submittedName>
        <fullName evidence="3">Restriction endonuclease subunit R</fullName>
    </submittedName>
</protein>
<dbReference type="InterPro" id="IPR013670">
    <property type="entry name" value="EcoEI_R_C_dom"/>
</dbReference>
<evidence type="ECO:0000259" key="2">
    <source>
        <dbReference type="PROSITE" id="PS51192"/>
    </source>
</evidence>
<dbReference type="InterPro" id="IPR025285">
    <property type="entry name" value="DUF4145"/>
</dbReference>
<proteinExistence type="predicted"/>
<dbReference type="PANTHER" id="PTHR47396:SF1">
    <property type="entry name" value="ATP-DEPENDENT HELICASE IRC3-RELATED"/>
    <property type="match status" value="1"/>
</dbReference>